<dbReference type="PANTHER" id="PTHR30086:SF20">
    <property type="entry name" value="ARGININE EXPORTER PROTEIN ARGO-RELATED"/>
    <property type="match status" value="1"/>
</dbReference>
<dbReference type="EMBL" id="SNYW01000012">
    <property type="protein sequence ID" value="TDQ78859.1"/>
    <property type="molecule type" value="Genomic_DNA"/>
</dbReference>
<evidence type="ECO:0000256" key="2">
    <source>
        <dbReference type="ARBA" id="ARBA00022475"/>
    </source>
</evidence>
<dbReference type="InterPro" id="IPR001123">
    <property type="entry name" value="LeuE-type"/>
</dbReference>
<dbReference type="RefSeq" id="WP_133614768.1">
    <property type="nucleotide sequence ID" value="NZ_SNYW01000012.1"/>
</dbReference>
<dbReference type="GO" id="GO:0033228">
    <property type="term" value="P:cysteine export across plasma membrane"/>
    <property type="evidence" value="ECO:0007669"/>
    <property type="project" value="TreeGrafter"/>
</dbReference>
<evidence type="ECO:0000256" key="5">
    <source>
        <dbReference type="ARBA" id="ARBA00023136"/>
    </source>
</evidence>
<protein>
    <submittedName>
        <fullName evidence="7">Threonine/homoserine/homoserine lactone efflux protein</fullName>
    </submittedName>
</protein>
<comment type="subcellular location">
    <subcellularLocation>
        <location evidence="1">Cell membrane</location>
        <topology evidence="1">Multi-pass membrane protein</topology>
    </subcellularLocation>
</comment>
<evidence type="ECO:0000256" key="3">
    <source>
        <dbReference type="ARBA" id="ARBA00022692"/>
    </source>
</evidence>
<feature type="transmembrane region" description="Helical" evidence="6">
    <location>
        <begin position="180"/>
        <end position="197"/>
    </location>
</feature>
<dbReference type="PANTHER" id="PTHR30086">
    <property type="entry name" value="ARGININE EXPORTER PROTEIN ARGO"/>
    <property type="match status" value="1"/>
</dbReference>
<evidence type="ECO:0000313" key="8">
    <source>
        <dbReference type="Proteomes" id="UP000295783"/>
    </source>
</evidence>
<dbReference type="Pfam" id="PF01810">
    <property type="entry name" value="LysE"/>
    <property type="match status" value="1"/>
</dbReference>
<reference evidence="7 8" key="1">
    <citation type="submission" date="2019-03" db="EMBL/GenBank/DDBJ databases">
        <title>Genomic Encyclopedia of Type Strains, Phase III (KMG-III): the genomes of soil and plant-associated and newly described type strains.</title>
        <authorList>
            <person name="Whitman W."/>
        </authorList>
    </citation>
    <scope>NUCLEOTIDE SEQUENCE [LARGE SCALE GENOMIC DNA]</scope>
    <source>
        <strain evidence="7 8">CGMCC 1.7660</strain>
    </source>
</reference>
<feature type="transmembrane region" description="Helical" evidence="6">
    <location>
        <begin position="73"/>
        <end position="91"/>
    </location>
</feature>
<proteinExistence type="predicted"/>
<accession>A0A4R6WFL6</accession>
<keyword evidence="5 6" id="KW-0472">Membrane</keyword>
<evidence type="ECO:0000256" key="4">
    <source>
        <dbReference type="ARBA" id="ARBA00022989"/>
    </source>
</evidence>
<keyword evidence="4 6" id="KW-1133">Transmembrane helix</keyword>
<organism evidence="7 8">
    <name type="scientific">Dongia mobilis</name>
    <dbReference type="NCBI Taxonomy" id="578943"/>
    <lineage>
        <taxon>Bacteria</taxon>
        <taxon>Pseudomonadati</taxon>
        <taxon>Pseudomonadota</taxon>
        <taxon>Alphaproteobacteria</taxon>
        <taxon>Rhodospirillales</taxon>
        <taxon>Dongiaceae</taxon>
        <taxon>Dongia</taxon>
    </lineage>
</organism>
<evidence type="ECO:0000256" key="6">
    <source>
        <dbReference type="SAM" id="Phobius"/>
    </source>
</evidence>
<gene>
    <name evidence="7" type="ORF">A8950_3320</name>
</gene>
<sequence>MNVDTLLALCVFAFVTSISPGPSNLMLLASGANFGFRRTLPQVLGITVGFKLLLLAVGLGLGALLAAMPVLEGGLKVAGGAYLLYLAWRIATSRGAIGSTQGGTRPISFWESALFQWINPKAWVVATTAMAVYTNPAAPFLSVALISLAFAFVNLPSVSCWAGFGITLRGFLADPGRLRWFNAVMGLLLAATLLPLVA</sequence>
<dbReference type="GO" id="GO:0015171">
    <property type="term" value="F:amino acid transmembrane transporter activity"/>
    <property type="evidence" value="ECO:0007669"/>
    <property type="project" value="TreeGrafter"/>
</dbReference>
<keyword evidence="3 6" id="KW-0812">Transmembrane</keyword>
<feature type="transmembrane region" description="Helical" evidence="6">
    <location>
        <begin position="140"/>
        <end position="168"/>
    </location>
</feature>
<name>A0A4R6WFL6_9PROT</name>
<dbReference type="OrthoDB" id="9812084at2"/>
<keyword evidence="8" id="KW-1185">Reference proteome</keyword>
<dbReference type="Proteomes" id="UP000295783">
    <property type="component" value="Unassembled WGS sequence"/>
</dbReference>
<feature type="transmembrane region" description="Helical" evidence="6">
    <location>
        <begin position="44"/>
        <end position="66"/>
    </location>
</feature>
<dbReference type="GO" id="GO:0005886">
    <property type="term" value="C:plasma membrane"/>
    <property type="evidence" value="ECO:0007669"/>
    <property type="project" value="UniProtKB-SubCell"/>
</dbReference>
<comment type="caution">
    <text evidence="7">The sequence shown here is derived from an EMBL/GenBank/DDBJ whole genome shotgun (WGS) entry which is preliminary data.</text>
</comment>
<evidence type="ECO:0000256" key="1">
    <source>
        <dbReference type="ARBA" id="ARBA00004651"/>
    </source>
</evidence>
<evidence type="ECO:0000313" key="7">
    <source>
        <dbReference type="EMBL" id="TDQ78859.1"/>
    </source>
</evidence>
<keyword evidence="2" id="KW-1003">Cell membrane</keyword>
<dbReference type="AlphaFoldDB" id="A0A4R6WFL6"/>